<gene>
    <name evidence="8" type="ORF">CLV84_0798</name>
</gene>
<evidence type="ECO:0000256" key="1">
    <source>
        <dbReference type="ARBA" id="ARBA00022741"/>
    </source>
</evidence>
<dbReference type="GO" id="GO:0016787">
    <property type="term" value="F:hydrolase activity"/>
    <property type="evidence" value="ECO:0007669"/>
    <property type="project" value="UniProtKB-KW"/>
</dbReference>
<comment type="catalytic activity">
    <reaction evidence="6">
        <text>GTP + H2O = GDP + phosphate + H(+)</text>
        <dbReference type="Rhea" id="RHEA:19669"/>
        <dbReference type="ChEBI" id="CHEBI:15377"/>
        <dbReference type="ChEBI" id="CHEBI:15378"/>
        <dbReference type="ChEBI" id="CHEBI:37565"/>
        <dbReference type="ChEBI" id="CHEBI:43474"/>
        <dbReference type="ChEBI" id="CHEBI:58189"/>
    </reaction>
    <physiologicalReaction direction="left-to-right" evidence="6">
        <dbReference type="Rhea" id="RHEA:19670"/>
    </physiologicalReaction>
</comment>
<dbReference type="InterPro" id="IPR051316">
    <property type="entry name" value="Zinc-reg_GTPase_activator"/>
</dbReference>
<evidence type="ECO:0000256" key="5">
    <source>
        <dbReference type="ARBA" id="ARBA00045658"/>
    </source>
</evidence>
<proteinExistence type="inferred from homology"/>
<dbReference type="SMART" id="SM00833">
    <property type="entry name" value="CobW_C"/>
    <property type="match status" value="1"/>
</dbReference>
<sequence>MQKPVTILTGFLGAGKTTFLNHLLRERPEVRYAIIENELGERGIDNELVLTPADTIVEFNNGCLCCTLHDNLYDILNELHERRSQFDEIIIEATGVADPAGLAQPFITHPLIKKHFPLTAIICLVDAEHIEDQLRETEEAVSQITFSDILLINKTDLVTGSYVKKLEETLRSMNPLAQVRSGHQQAFPPVGPGVGRRQTDDLLSGQAFGDGEGGFPVLRPAAHHPHDHTEGINSQTFVFDRPFQMEVLYHQLFVYLTFQATGLYRMKGLVWLGGDDRQHLVQSVGKRLSFQQQREWTAGEERRSVVVFIGKRLQRAGLQRLLDKCLVPIPSTGARKHGQR</sequence>
<evidence type="ECO:0000256" key="2">
    <source>
        <dbReference type="ARBA" id="ARBA00022801"/>
    </source>
</evidence>
<dbReference type="Proteomes" id="UP000237662">
    <property type="component" value="Unassembled WGS sequence"/>
</dbReference>
<keyword evidence="2" id="KW-0378">Hydrolase</keyword>
<accession>A0A2S6I8M3</accession>
<dbReference type="InterPro" id="IPR003495">
    <property type="entry name" value="CobW/HypB/UreG_nucleotide-bd"/>
</dbReference>
<feature type="domain" description="CobW C-terminal" evidence="7">
    <location>
        <begin position="232"/>
        <end position="326"/>
    </location>
</feature>
<dbReference type="RefSeq" id="WP_104418425.1">
    <property type="nucleotide sequence ID" value="NZ_PTJC01000005.1"/>
</dbReference>
<comment type="caution">
    <text evidence="8">The sequence shown here is derived from an EMBL/GenBank/DDBJ whole genome shotgun (WGS) entry which is preliminary data.</text>
</comment>
<dbReference type="InterPro" id="IPR036627">
    <property type="entry name" value="CobW-likC_sf"/>
</dbReference>
<dbReference type="InterPro" id="IPR027417">
    <property type="entry name" value="P-loop_NTPase"/>
</dbReference>
<dbReference type="EMBL" id="PTJC01000005">
    <property type="protein sequence ID" value="PPK87845.1"/>
    <property type="molecule type" value="Genomic_DNA"/>
</dbReference>
<dbReference type="GO" id="GO:0000166">
    <property type="term" value="F:nucleotide binding"/>
    <property type="evidence" value="ECO:0007669"/>
    <property type="project" value="UniProtKB-KW"/>
</dbReference>
<dbReference type="SUPFAM" id="SSF90002">
    <property type="entry name" value="Hypothetical protein YjiA, C-terminal domain"/>
    <property type="match status" value="1"/>
</dbReference>
<evidence type="ECO:0000313" key="9">
    <source>
        <dbReference type="Proteomes" id="UP000237662"/>
    </source>
</evidence>
<name>A0A2S6I8M3_9BACT</name>
<dbReference type="Pfam" id="PF02492">
    <property type="entry name" value="cobW"/>
    <property type="match status" value="1"/>
</dbReference>
<evidence type="ECO:0000256" key="6">
    <source>
        <dbReference type="ARBA" id="ARBA00049117"/>
    </source>
</evidence>
<comment type="similarity">
    <text evidence="4">Belongs to the SIMIBI class G3E GTPase family. ZNG1 subfamily.</text>
</comment>
<dbReference type="GO" id="GO:0005737">
    <property type="term" value="C:cytoplasm"/>
    <property type="evidence" value="ECO:0007669"/>
    <property type="project" value="TreeGrafter"/>
</dbReference>
<keyword evidence="3" id="KW-0143">Chaperone</keyword>
<keyword evidence="9" id="KW-1185">Reference proteome</keyword>
<dbReference type="PANTHER" id="PTHR13748">
    <property type="entry name" value="COBW-RELATED"/>
    <property type="match status" value="1"/>
</dbReference>
<evidence type="ECO:0000259" key="7">
    <source>
        <dbReference type="SMART" id="SM00833"/>
    </source>
</evidence>
<dbReference type="AlphaFoldDB" id="A0A2S6I8M3"/>
<dbReference type="Pfam" id="PF07683">
    <property type="entry name" value="CobW_C"/>
    <property type="match status" value="1"/>
</dbReference>
<evidence type="ECO:0000256" key="4">
    <source>
        <dbReference type="ARBA" id="ARBA00034320"/>
    </source>
</evidence>
<reference evidence="8 9" key="1">
    <citation type="submission" date="2018-02" db="EMBL/GenBank/DDBJ databases">
        <title>Genomic Encyclopedia of Archaeal and Bacterial Type Strains, Phase II (KMG-II): from individual species to whole genera.</title>
        <authorList>
            <person name="Goeker M."/>
        </authorList>
    </citation>
    <scope>NUCLEOTIDE SEQUENCE [LARGE SCALE GENOMIC DNA]</scope>
    <source>
        <strain evidence="8 9">DSM 29526</strain>
    </source>
</reference>
<organism evidence="8 9">
    <name type="scientific">Neolewinella xylanilytica</name>
    <dbReference type="NCBI Taxonomy" id="1514080"/>
    <lineage>
        <taxon>Bacteria</taxon>
        <taxon>Pseudomonadati</taxon>
        <taxon>Bacteroidota</taxon>
        <taxon>Saprospiria</taxon>
        <taxon>Saprospirales</taxon>
        <taxon>Lewinellaceae</taxon>
        <taxon>Neolewinella</taxon>
    </lineage>
</organism>
<dbReference type="SUPFAM" id="SSF52540">
    <property type="entry name" value="P-loop containing nucleoside triphosphate hydrolases"/>
    <property type="match status" value="1"/>
</dbReference>
<dbReference type="Gene3D" id="3.40.50.300">
    <property type="entry name" value="P-loop containing nucleotide triphosphate hydrolases"/>
    <property type="match status" value="1"/>
</dbReference>
<dbReference type="OrthoDB" id="9808822at2"/>
<dbReference type="InterPro" id="IPR011629">
    <property type="entry name" value="CobW-like_C"/>
</dbReference>
<evidence type="ECO:0000256" key="3">
    <source>
        <dbReference type="ARBA" id="ARBA00023186"/>
    </source>
</evidence>
<comment type="function">
    <text evidence="5">Zinc chaperone that directly transfers zinc cofactor to target proteins, thereby activating them. Zinc is transferred from the CXCC motif in the GTPase domain to the zinc binding site in target proteins in a process requiring GTP hydrolysis.</text>
</comment>
<dbReference type="PANTHER" id="PTHR13748:SF62">
    <property type="entry name" value="COBW DOMAIN-CONTAINING PROTEIN"/>
    <property type="match status" value="1"/>
</dbReference>
<protein>
    <submittedName>
        <fullName evidence="8">G3E family GTPase</fullName>
    </submittedName>
</protein>
<keyword evidence="1" id="KW-0547">Nucleotide-binding</keyword>
<dbReference type="Gene3D" id="3.30.1220.10">
    <property type="entry name" value="CobW-like, C-terminal domain"/>
    <property type="match status" value="1"/>
</dbReference>
<dbReference type="CDD" id="cd03112">
    <property type="entry name" value="CobW-like"/>
    <property type="match status" value="1"/>
</dbReference>
<evidence type="ECO:0000313" key="8">
    <source>
        <dbReference type="EMBL" id="PPK87845.1"/>
    </source>
</evidence>